<dbReference type="Proteomes" id="UP000680304">
    <property type="component" value="Unassembled WGS sequence"/>
</dbReference>
<dbReference type="EMBL" id="BOVJ01000207">
    <property type="protein sequence ID" value="GIQ66752.1"/>
    <property type="molecule type" value="Genomic_DNA"/>
</dbReference>
<keyword evidence="3" id="KW-1185">Reference proteome</keyword>
<comment type="caution">
    <text evidence="2">The sequence shown here is derived from an EMBL/GenBank/DDBJ whole genome shotgun (WGS) entry which is preliminary data.</text>
</comment>
<protein>
    <recommendedName>
        <fullName evidence="1">GH18 domain-containing protein</fullName>
    </recommendedName>
</protein>
<accession>A0ABQ4NEV0</accession>
<reference evidence="2 3" key="1">
    <citation type="submission" date="2021-04" db="EMBL/GenBank/DDBJ databases">
        <title>Draft genome sequence of Paenibacillus cisolokensis, LC2-13A.</title>
        <authorList>
            <person name="Uke A."/>
            <person name="Chhe C."/>
            <person name="Baramee S."/>
            <person name="Kosugi A."/>
        </authorList>
    </citation>
    <scope>NUCLEOTIDE SEQUENCE [LARGE SCALE GENOMIC DNA]</scope>
    <source>
        <strain evidence="2 3">LC2-13A</strain>
    </source>
</reference>
<sequence>MSIDLPRGDTAWNHLTGYDHKALAGIVDTVIVMAYDEHWQGGPEAGSVSGLAWTEEGIKQYLSYGIPRSKLMLGIPFYVREWQLDADGKPVASRAVYMKEVPKLIAERGAKGTLDRESGQMKYTYQKDGSTYVFWAETEQTVKQRIELAKTYDLAGIAAWRLGYESADLWTTLLRLK</sequence>
<organism evidence="2 3">
    <name type="scientific">Paenibacillus cisolokensis</name>
    <dbReference type="NCBI Taxonomy" id="1658519"/>
    <lineage>
        <taxon>Bacteria</taxon>
        <taxon>Bacillati</taxon>
        <taxon>Bacillota</taxon>
        <taxon>Bacilli</taxon>
        <taxon>Bacillales</taxon>
        <taxon>Paenibacillaceae</taxon>
        <taxon>Paenibacillus</taxon>
    </lineage>
</organism>
<dbReference type="PANTHER" id="PTHR46066:SF2">
    <property type="entry name" value="CHITINASE DOMAIN-CONTAINING PROTEIN 1"/>
    <property type="match status" value="1"/>
</dbReference>
<gene>
    <name evidence="2" type="ORF">PACILC2_53200</name>
</gene>
<name>A0ABQ4NEV0_9BACL</name>
<evidence type="ECO:0000313" key="2">
    <source>
        <dbReference type="EMBL" id="GIQ66752.1"/>
    </source>
</evidence>
<evidence type="ECO:0000259" key="1">
    <source>
        <dbReference type="PROSITE" id="PS51910"/>
    </source>
</evidence>
<dbReference type="Pfam" id="PF00704">
    <property type="entry name" value="Glyco_hydro_18"/>
    <property type="match status" value="1"/>
</dbReference>
<feature type="domain" description="GH18" evidence="1">
    <location>
        <begin position="1"/>
        <end position="177"/>
    </location>
</feature>
<dbReference type="PROSITE" id="PS51910">
    <property type="entry name" value="GH18_2"/>
    <property type="match status" value="1"/>
</dbReference>
<dbReference type="SUPFAM" id="SSF51445">
    <property type="entry name" value="(Trans)glycosidases"/>
    <property type="match status" value="1"/>
</dbReference>
<proteinExistence type="predicted"/>
<evidence type="ECO:0000313" key="3">
    <source>
        <dbReference type="Proteomes" id="UP000680304"/>
    </source>
</evidence>
<dbReference type="Gene3D" id="3.20.20.80">
    <property type="entry name" value="Glycosidases"/>
    <property type="match status" value="2"/>
</dbReference>
<dbReference type="InterPro" id="IPR001223">
    <property type="entry name" value="Glyco_hydro18_cat"/>
</dbReference>
<dbReference type="InterPro" id="IPR017853">
    <property type="entry name" value="GH"/>
</dbReference>
<dbReference type="PANTHER" id="PTHR46066">
    <property type="entry name" value="CHITINASE DOMAIN-CONTAINING PROTEIN 1 FAMILY MEMBER"/>
    <property type="match status" value="1"/>
</dbReference>